<evidence type="ECO:0000313" key="2">
    <source>
        <dbReference type="EMBL" id="GEU91716.1"/>
    </source>
</evidence>
<feature type="region of interest" description="Disordered" evidence="1">
    <location>
        <begin position="63"/>
        <end position="115"/>
    </location>
</feature>
<feature type="compositionally biased region" description="Basic and acidic residues" evidence="1">
    <location>
        <begin position="306"/>
        <end position="317"/>
    </location>
</feature>
<feature type="compositionally biased region" description="Low complexity" evidence="1">
    <location>
        <begin position="177"/>
        <end position="195"/>
    </location>
</feature>
<dbReference type="AlphaFoldDB" id="A0A6L2P058"/>
<sequence length="434" mass="48331">MFIKYLTNQIPLKKSRGKAKKKTYNKRKVKKKVTLSAHDNIIFDDPNAALELAKSISQTEAEEAEAAKKVHATHTRIVTASVPESAKKKSSGRSSKSVVIQDNLSAPKLKPATSKTKLKDEDDIYKYKIRVRKDEDEEMINAKVDDSDNGDEEITDEAKADAEKTSEVKDDAKKTELPSSSSSLSVSSVVQESPSTATATTLPHPFVSTTPSIPQQTTTPIFTPTITTNAQTVTIAVPESNTLTDVKLRVAKLEKYMSKLKTVDHSTKELDILKNLANHRLYHALMEALIDDENAMDKGVVDTIQDHKRKHDDEDPLTRPNQGKKTKRRRTKESESSKKPSSTKDTPKGKAITKGSKTSEFASTNEPVEETIAEVVMDDAGHRTVAVDYFFNNDLEYLKTYVPEVKYTSSITKTKAARYEIKGIEDMVPTLEYH</sequence>
<name>A0A6L2P058_TANCI</name>
<accession>A0A6L2P058</accession>
<feature type="compositionally biased region" description="Basic and acidic residues" evidence="1">
    <location>
        <begin position="156"/>
        <end position="176"/>
    </location>
</feature>
<feature type="region of interest" description="Disordered" evidence="1">
    <location>
        <begin position="140"/>
        <end position="216"/>
    </location>
</feature>
<proteinExistence type="predicted"/>
<comment type="caution">
    <text evidence="2">The sequence shown here is derived from an EMBL/GenBank/DDBJ whole genome shotgun (WGS) entry which is preliminary data.</text>
</comment>
<organism evidence="2">
    <name type="scientific">Tanacetum cinerariifolium</name>
    <name type="common">Dalmatian daisy</name>
    <name type="synonym">Chrysanthemum cinerariifolium</name>
    <dbReference type="NCBI Taxonomy" id="118510"/>
    <lineage>
        <taxon>Eukaryota</taxon>
        <taxon>Viridiplantae</taxon>
        <taxon>Streptophyta</taxon>
        <taxon>Embryophyta</taxon>
        <taxon>Tracheophyta</taxon>
        <taxon>Spermatophyta</taxon>
        <taxon>Magnoliopsida</taxon>
        <taxon>eudicotyledons</taxon>
        <taxon>Gunneridae</taxon>
        <taxon>Pentapetalae</taxon>
        <taxon>asterids</taxon>
        <taxon>campanulids</taxon>
        <taxon>Asterales</taxon>
        <taxon>Asteraceae</taxon>
        <taxon>Asteroideae</taxon>
        <taxon>Anthemideae</taxon>
        <taxon>Anthemidinae</taxon>
        <taxon>Tanacetum</taxon>
    </lineage>
</organism>
<feature type="compositionally biased region" description="Polar residues" evidence="1">
    <location>
        <begin position="355"/>
        <end position="366"/>
    </location>
</feature>
<protein>
    <submittedName>
        <fullName evidence="2">Uncharacterized protein</fullName>
    </submittedName>
</protein>
<dbReference type="EMBL" id="BKCJ010010469">
    <property type="protein sequence ID" value="GEU91716.1"/>
    <property type="molecule type" value="Genomic_DNA"/>
</dbReference>
<reference evidence="2" key="1">
    <citation type="journal article" date="2019" name="Sci. Rep.">
        <title>Draft genome of Tanacetum cinerariifolium, the natural source of mosquito coil.</title>
        <authorList>
            <person name="Yamashiro T."/>
            <person name="Shiraishi A."/>
            <person name="Satake H."/>
            <person name="Nakayama K."/>
        </authorList>
    </citation>
    <scope>NUCLEOTIDE SEQUENCE</scope>
</reference>
<feature type="region of interest" description="Disordered" evidence="1">
    <location>
        <begin position="306"/>
        <end position="366"/>
    </location>
</feature>
<gene>
    <name evidence="2" type="ORF">Tci_063694</name>
</gene>
<evidence type="ECO:0000256" key="1">
    <source>
        <dbReference type="SAM" id="MobiDB-lite"/>
    </source>
</evidence>
<feature type="compositionally biased region" description="Basic residues" evidence="1">
    <location>
        <begin position="322"/>
        <end position="331"/>
    </location>
</feature>